<organism evidence="3 4">
    <name type="scientific">Virgisporangium aurantiacum</name>
    <dbReference type="NCBI Taxonomy" id="175570"/>
    <lineage>
        <taxon>Bacteria</taxon>
        <taxon>Bacillati</taxon>
        <taxon>Actinomycetota</taxon>
        <taxon>Actinomycetes</taxon>
        <taxon>Micromonosporales</taxon>
        <taxon>Micromonosporaceae</taxon>
        <taxon>Virgisporangium</taxon>
    </lineage>
</organism>
<name>A0A8J4E0H7_9ACTN</name>
<evidence type="ECO:0000313" key="4">
    <source>
        <dbReference type="Proteomes" id="UP000612585"/>
    </source>
</evidence>
<dbReference type="Gene3D" id="3.40.50.1820">
    <property type="entry name" value="alpha/beta hydrolase"/>
    <property type="match status" value="1"/>
</dbReference>
<dbReference type="EMBL" id="BOPG01000013">
    <property type="protein sequence ID" value="GIJ55032.1"/>
    <property type="molecule type" value="Genomic_DNA"/>
</dbReference>
<dbReference type="GO" id="GO:0016787">
    <property type="term" value="F:hydrolase activity"/>
    <property type="evidence" value="ECO:0007669"/>
    <property type="project" value="UniProtKB-KW"/>
</dbReference>
<dbReference type="Proteomes" id="UP000612585">
    <property type="component" value="Unassembled WGS sequence"/>
</dbReference>
<dbReference type="SUPFAM" id="SSF53474">
    <property type="entry name" value="alpha/beta-Hydrolases"/>
    <property type="match status" value="1"/>
</dbReference>
<evidence type="ECO:0000256" key="1">
    <source>
        <dbReference type="ARBA" id="ARBA00022801"/>
    </source>
</evidence>
<gene>
    <name evidence="3" type="ORF">Vau01_025480</name>
</gene>
<dbReference type="PANTHER" id="PTHR43798">
    <property type="entry name" value="MONOACYLGLYCEROL LIPASE"/>
    <property type="match status" value="1"/>
</dbReference>
<evidence type="ECO:0000259" key="2">
    <source>
        <dbReference type="Pfam" id="PF00561"/>
    </source>
</evidence>
<protein>
    <submittedName>
        <fullName evidence="3">Alpha/beta hydrolase</fullName>
    </submittedName>
</protein>
<dbReference type="InterPro" id="IPR029058">
    <property type="entry name" value="AB_hydrolase_fold"/>
</dbReference>
<dbReference type="InterPro" id="IPR000073">
    <property type="entry name" value="AB_hydrolase_1"/>
</dbReference>
<dbReference type="AlphaFoldDB" id="A0A8J4E0H7"/>
<feature type="domain" description="AB hydrolase-1" evidence="2">
    <location>
        <begin position="21"/>
        <end position="124"/>
    </location>
</feature>
<dbReference type="GO" id="GO:0016020">
    <property type="term" value="C:membrane"/>
    <property type="evidence" value="ECO:0007669"/>
    <property type="project" value="TreeGrafter"/>
</dbReference>
<evidence type="ECO:0000313" key="3">
    <source>
        <dbReference type="EMBL" id="GIJ55032.1"/>
    </source>
</evidence>
<comment type="caution">
    <text evidence="3">The sequence shown here is derived from an EMBL/GenBank/DDBJ whole genome shotgun (WGS) entry which is preliminary data.</text>
</comment>
<keyword evidence="4" id="KW-1185">Reference proteome</keyword>
<sequence>MPFVTANGVRLHVQRFPGSGPPLVFVHGLIDTLACYYFTLAGPVNELGFDVVTYDLRGHGRSERPPTGYTLDDAVDDLHAMVAELGIADPVHLVGYSFGGTVLFRYAHRHPERVASMVVIESEPPTAAWAARTVDGLREVAAHVGDPEKMAGQPELFQKMSASARALAETTTVTTDIVHPAGLMTAADVSTVDVPVLLVVGGASELHGHLPSVLSMLPGATVEVIPDNDHLLLISAPEKVCAAMLPWLEKQLEKR</sequence>
<dbReference type="PRINTS" id="PR00111">
    <property type="entry name" value="ABHYDROLASE"/>
</dbReference>
<keyword evidence="1 3" id="KW-0378">Hydrolase</keyword>
<reference evidence="3" key="1">
    <citation type="submission" date="2021-01" db="EMBL/GenBank/DDBJ databases">
        <title>Whole genome shotgun sequence of Virgisporangium aurantiacum NBRC 16421.</title>
        <authorList>
            <person name="Komaki H."/>
            <person name="Tamura T."/>
        </authorList>
    </citation>
    <scope>NUCLEOTIDE SEQUENCE</scope>
    <source>
        <strain evidence="3">NBRC 16421</strain>
    </source>
</reference>
<dbReference type="InterPro" id="IPR050266">
    <property type="entry name" value="AB_hydrolase_sf"/>
</dbReference>
<dbReference type="PANTHER" id="PTHR43798:SF31">
    <property type="entry name" value="AB HYDROLASE SUPERFAMILY PROTEIN YCLE"/>
    <property type="match status" value="1"/>
</dbReference>
<accession>A0A8J4E0H7</accession>
<proteinExistence type="predicted"/>
<dbReference type="Pfam" id="PF00561">
    <property type="entry name" value="Abhydrolase_1"/>
    <property type="match status" value="1"/>
</dbReference>